<organism evidence="1 2">
    <name type="scientific">Thermogladius calderae (strain DSM 22663 / VKM B-2946 / 1633)</name>
    <dbReference type="NCBI Taxonomy" id="1184251"/>
    <lineage>
        <taxon>Archaea</taxon>
        <taxon>Thermoproteota</taxon>
        <taxon>Thermoprotei</taxon>
        <taxon>Desulfurococcales</taxon>
        <taxon>Desulfurococcaceae</taxon>
        <taxon>Thermogladius</taxon>
    </lineage>
</organism>
<evidence type="ECO:0000313" key="1">
    <source>
        <dbReference type="EMBL" id="AFK50528.1"/>
    </source>
</evidence>
<dbReference type="AlphaFoldDB" id="I3TCP0"/>
<gene>
    <name evidence="1" type="ordered locus">TCELL_0103</name>
</gene>
<evidence type="ECO:0000313" key="2">
    <source>
        <dbReference type="Proteomes" id="UP000005270"/>
    </source>
</evidence>
<reference evidence="1 2" key="1">
    <citation type="journal article" date="2012" name="J. Bacteriol.">
        <title>Complete genome sequence of the hyperthermophilic cellulolytic Crenarchaeon 'Thermogladius cellulolyticus' 1633.</title>
        <authorList>
            <person name="Mardanov A.V."/>
            <person name="Kochetkova T.V."/>
            <person name="Beletsky A.V."/>
            <person name="Bonch-Osmolovskaya E.A."/>
            <person name="Ravin N.V."/>
            <person name="Skryabin K.G."/>
        </authorList>
    </citation>
    <scope>NUCLEOTIDE SEQUENCE [LARGE SCALE GENOMIC DNA]</scope>
    <source>
        <strain evidence="2">DSM 22663 / VKM B-2946 / 1633</strain>
    </source>
</reference>
<proteinExistence type="predicted"/>
<keyword evidence="2" id="KW-1185">Reference proteome</keyword>
<dbReference type="InParanoid" id="I3TCP0"/>
<protein>
    <submittedName>
        <fullName evidence="1">Uncharacterized protein</fullName>
    </submittedName>
</protein>
<dbReference type="EMBL" id="CP003531">
    <property type="protein sequence ID" value="AFK50528.1"/>
    <property type="molecule type" value="Genomic_DNA"/>
</dbReference>
<name>I3TCP0_THEC1</name>
<dbReference type="HOGENOM" id="CLU_2217177_0_0_2"/>
<sequence>MKVYLKTRAGKWILVKGWLKQVSTRSGKRTQGYALLGEETDPPEVEGGEELVIPASGFSRLLSKVVNAGEGVVVVEQVDTEHLRVRGKSEDVRRVAQIARELKIVE</sequence>
<dbReference type="Proteomes" id="UP000005270">
    <property type="component" value="Chromosome"/>
</dbReference>
<accession>I3TCP0</accession>
<dbReference type="OrthoDB" id="19291at2157"/>
<dbReference type="RefSeq" id="WP_014736779.1">
    <property type="nucleotide sequence ID" value="NC_017954.1"/>
</dbReference>
<dbReference type="STRING" id="1184251.TCELL_0103"/>
<dbReference type="eggNOG" id="arCOG08860">
    <property type="taxonomic scope" value="Archaea"/>
</dbReference>
<dbReference type="GeneID" id="13012376"/>
<dbReference type="KEGG" id="thg:TCELL_0103"/>